<evidence type="ECO:0000256" key="1">
    <source>
        <dbReference type="SAM" id="MobiDB-lite"/>
    </source>
</evidence>
<dbReference type="PROSITE" id="PS50090">
    <property type="entry name" value="MYB_LIKE"/>
    <property type="match status" value="1"/>
</dbReference>
<dbReference type="OrthoDB" id="2689355at2759"/>
<dbReference type="Pfam" id="PF12776">
    <property type="entry name" value="Myb_DNA-bind_3"/>
    <property type="match status" value="1"/>
</dbReference>
<dbReference type="Proteomes" id="UP000683000">
    <property type="component" value="Unassembled WGS sequence"/>
</dbReference>
<evidence type="ECO:0000313" key="5">
    <source>
        <dbReference type="Proteomes" id="UP000683000"/>
    </source>
</evidence>
<name>A0A8I2Z267_9AGAM</name>
<keyword evidence="5" id="KW-1185">Reference proteome</keyword>
<sequence length="461" mass="50549">MAPSRKSNRGSPHQGKGKGKQRVTDSTDDTAPSASDGSQSAAKPEPSGTSLSTHWTVEDEDTLIELALEKKAMMGSNGSFRGSFWSEVANNFPHPRHGKPKTADSCKEKWKRMKNIYDVVDKIAHTSGLHYSLNEGTKYKPECLHVWETFISQNKGAQWFKKKGWIHYDKMCLLLRSKQTGKAKFTVQVEQSAPTLAIPSTSQLSVSSPSLAAHQSATMPSGASTVSHPITLQYPEAEMNALKLGPNDSMVSTATWRESNTTSHASSPLSSTFQPPSIPSSCVNSTVSSVRPSSSVSARVASKKRKADDDDISMTGPALGSVVSGVSRVSSSRKRQHTSTTSRDITSLREDISMLQSSFHTNTQFMEHMIHSNPPRVARTSNPSSQLEAMGEKKNRARSLLLDHEQDFLLTDEMIVMLDVLGKNSDYVETYLLLATSQASTDELRQQWLKKRLAEASTNTT</sequence>
<comment type="caution">
    <text evidence="4">The sequence shown here is derived from an EMBL/GenBank/DDBJ whole genome shotgun (WGS) entry which is preliminary data.</text>
</comment>
<dbReference type="EMBL" id="JAGFBS010000002">
    <property type="protein sequence ID" value="KAG6381433.1"/>
    <property type="molecule type" value="Genomic_DNA"/>
</dbReference>
<evidence type="ECO:0000313" key="4">
    <source>
        <dbReference type="EMBL" id="KAG6381433.1"/>
    </source>
</evidence>
<feature type="compositionally biased region" description="Low complexity" evidence="1">
    <location>
        <begin position="287"/>
        <end position="300"/>
    </location>
</feature>
<dbReference type="CDD" id="cd00167">
    <property type="entry name" value="SANT"/>
    <property type="match status" value="1"/>
</dbReference>
<reference evidence="4" key="1">
    <citation type="submission" date="2021-03" db="EMBL/GenBank/DDBJ databases">
        <title>Evolutionary innovations through gain and loss of genes in the ectomycorrhizal Boletales.</title>
        <authorList>
            <person name="Wu G."/>
            <person name="Miyauchi S."/>
            <person name="Morin E."/>
            <person name="Yang Z.-L."/>
            <person name="Xu J."/>
            <person name="Martin F.M."/>
        </authorList>
    </citation>
    <scope>NUCLEOTIDE SEQUENCE</scope>
    <source>
        <strain evidence="4">BR01</strain>
    </source>
</reference>
<feature type="region of interest" description="Disordered" evidence="1">
    <location>
        <begin position="256"/>
        <end position="346"/>
    </location>
</feature>
<dbReference type="InterPro" id="IPR024752">
    <property type="entry name" value="Myb/SANT-like_dom"/>
</dbReference>
<dbReference type="PANTHER" id="PTHR46929">
    <property type="entry name" value="EXPRESSED PROTEIN"/>
    <property type="match status" value="1"/>
</dbReference>
<dbReference type="AlphaFoldDB" id="A0A8I2Z267"/>
<feature type="region of interest" description="Disordered" evidence="1">
    <location>
        <begin position="1"/>
        <end position="56"/>
    </location>
</feature>
<evidence type="ECO:0000313" key="3">
    <source>
        <dbReference type="EMBL" id="KAG6381432.1"/>
    </source>
</evidence>
<feature type="compositionally biased region" description="Low complexity" evidence="1">
    <location>
        <begin position="320"/>
        <end position="330"/>
    </location>
</feature>
<evidence type="ECO:0000259" key="2">
    <source>
        <dbReference type="PROSITE" id="PS50090"/>
    </source>
</evidence>
<gene>
    <name evidence="3" type="ORF">JVT61DRAFT_5848</name>
    <name evidence="4" type="ORF">JVT61DRAFT_5849</name>
</gene>
<feature type="domain" description="Myb-like" evidence="2">
    <location>
        <begin position="55"/>
        <end position="114"/>
    </location>
</feature>
<dbReference type="InterPro" id="IPR001005">
    <property type="entry name" value="SANT/Myb"/>
</dbReference>
<feature type="compositionally biased region" description="Polar residues" evidence="1">
    <location>
        <begin position="256"/>
        <end position="286"/>
    </location>
</feature>
<proteinExistence type="predicted"/>
<accession>A0A8I2Z267</accession>
<dbReference type="PANTHER" id="PTHR46929:SF3">
    <property type="entry name" value="MYB_SANT-LIKE DOMAIN-CONTAINING PROTEIN"/>
    <property type="match status" value="1"/>
</dbReference>
<dbReference type="EMBL" id="JAGFBS010000002">
    <property type="protein sequence ID" value="KAG6381432.1"/>
    <property type="molecule type" value="Genomic_DNA"/>
</dbReference>
<dbReference type="SMART" id="SM00717">
    <property type="entry name" value="SANT"/>
    <property type="match status" value="1"/>
</dbReference>
<feature type="compositionally biased region" description="Low complexity" evidence="1">
    <location>
        <begin position="29"/>
        <end position="38"/>
    </location>
</feature>
<organism evidence="4 5">
    <name type="scientific">Boletus reticuloceps</name>
    <dbReference type="NCBI Taxonomy" id="495285"/>
    <lineage>
        <taxon>Eukaryota</taxon>
        <taxon>Fungi</taxon>
        <taxon>Dikarya</taxon>
        <taxon>Basidiomycota</taxon>
        <taxon>Agaricomycotina</taxon>
        <taxon>Agaricomycetes</taxon>
        <taxon>Agaricomycetidae</taxon>
        <taxon>Boletales</taxon>
        <taxon>Boletineae</taxon>
        <taxon>Boletaceae</taxon>
        <taxon>Boletoideae</taxon>
        <taxon>Boletus</taxon>
    </lineage>
</organism>
<dbReference type="Gene3D" id="1.10.10.60">
    <property type="entry name" value="Homeodomain-like"/>
    <property type="match status" value="1"/>
</dbReference>
<protein>
    <recommendedName>
        <fullName evidence="2">Myb-like domain-containing protein</fullName>
    </recommendedName>
</protein>